<dbReference type="InterPro" id="IPR011042">
    <property type="entry name" value="6-blade_b-propeller_TolB-like"/>
</dbReference>
<accession>A0A9P4YPV9</accession>
<name>A0A9P4YPV9_9HYPO</name>
<dbReference type="Proteomes" id="UP000749293">
    <property type="component" value="Unassembled WGS sequence"/>
</dbReference>
<sequence length="105" mass="11276">MIGIDGGCIDAEEGMWLSLLALEQLVRLDLATGQVTHRIKTDGHAVAATLGGQDGKTLFFCVNWTPPDDNLFEAMTARKTRCTIMSTRVDIGKGDARPQGIDLSG</sequence>
<dbReference type="Gene3D" id="2.120.10.30">
    <property type="entry name" value="TolB, C-terminal domain"/>
    <property type="match status" value="1"/>
</dbReference>
<comment type="caution">
    <text evidence="2">The sequence shown here is derived from an EMBL/GenBank/DDBJ whole genome shotgun (WGS) entry which is preliminary data.</text>
</comment>
<proteinExistence type="predicted"/>
<evidence type="ECO:0000313" key="3">
    <source>
        <dbReference type="Proteomes" id="UP000749293"/>
    </source>
</evidence>
<dbReference type="GeneID" id="55968652"/>
<reference evidence="2" key="1">
    <citation type="submission" date="2020-03" db="EMBL/GenBank/DDBJ databases">
        <title>Site-based positive gene gene selection in Geosmithia morbida across the United States reveals a broad range of putative effectors and factors for local host and environmental adapation.</title>
        <authorList>
            <person name="Onufrak A."/>
            <person name="Murdoch R.W."/>
            <person name="Gazis R."/>
            <person name="Huff M."/>
            <person name="Staton M."/>
            <person name="Klingeman W."/>
            <person name="Hadziabdic D."/>
        </authorList>
    </citation>
    <scope>NUCLEOTIDE SEQUENCE</scope>
    <source>
        <strain evidence="2">1262</strain>
    </source>
</reference>
<dbReference type="InterPro" id="IPR013658">
    <property type="entry name" value="SGL"/>
</dbReference>
<organism evidence="2 3">
    <name type="scientific">Geosmithia morbida</name>
    <dbReference type="NCBI Taxonomy" id="1094350"/>
    <lineage>
        <taxon>Eukaryota</taxon>
        <taxon>Fungi</taxon>
        <taxon>Dikarya</taxon>
        <taxon>Ascomycota</taxon>
        <taxon>Pezizomycotina</taxon>
        <taxon>Sordariomycetes</taxon>
        <taxon>Hypocreomycetidae</taxon>
        <taxon>Hypocreales</taxon>
        <taxon>Bionectriaceae</taxon>
        <taxon>Geosmithia</taxon>
    </lineage>
</organism>
<dbReference type="AlphaFoldDB" id="A0A9P4YPV9"/>
<dbReference type="EMBL" id="JAANYQ010000014">
    <property type="protein sequence ID" value="KAF4120936.1"/>
    <property type="molecule type" value="Genomic_DNA"/>
</dbReference>
<feature type="domain" description="SMP-30/Gluconolactonase/LRE-like region" evidence="1">
    <location>
        <begin position="4"/>
        <end position="60"/>
    </location>
</feature>
<dbReference type="RefSeq" id="XP_035319588.1">
    <property type="nucleotide sequence ID" value="XM_035464402.1"/>
</dbReference>
<gene>
    <name evidence="2" type="ORF">GMORB2_2422</name>
</gene>
<keyword evidence="3" id="KW-1185">Reference proteome</keyword>
<protein>
    <submittedName>
        <fullName evidence="2">SMP-30/Gluconolaconase/LRE-like region</fullName>
    </submittedName>
</protein>
<dbReference type="Pfam" id="PF08450">
    <property type="entry name" value="SGL"/>
    <property type="match status" value="1"/>
</dbReference>
<evidence type="ECO:0000313" key="2">
    <source>
        <dbReference type="EMBL" id="KAF4120936.1"/>
    </source>
</evidence>
<dbReference type="SUPFAM" id="SSF63829">
    <property type="entry name" value="Calcium-dependent phosphotriesterase"/>
    <property type="match status" value="1"/>
</dbReference>
<dbReference type="OrthoDB" id="423498at2759"/>
<evidence type="ECO:0000259" key="1">
    <source>
        <dbReference type="Pfam" id="PF08450"/>
    </source>
</evidence>